<dbReference type="InterPro" id="IPR052709">
    <property type="entry name" value="Transposase-MT_Hybrid"/>
</dbReference>
<dbReference type="GO" id="GO:0046975">
    <property type="term" value="F:histone H3K36 methyltransferase activity"/>
    <property type="evidence" value="ECO:0007669"/>
    <property type="project" value="TreeGrafter"/>
</dbReference>
<dbReference type="Gene3D" id="1.10.10.1450">
    <property type="match status" value="1"/>
</dbReference>
<evidence type="ECO:0000313" key="3">
    <source>
        <dbReference type="Proteomes" id="UP000050761"/>
    </source>
</evidence>
<name>A0A183FXU9_HELPZ</name>
<accession>A0A3P8AJM4</accession>
<organism evidence="3 4">
    <name type="scientific">Heligmosomoides polygyrus</name>
    <name type="common">Parasitic roundworm</name>
    <dbReference type="NCBI Taxonomy" id="6339"/>
    <lineage>
        <taxon>Eukaryota</taxon>
        <taxon>Metazoa</taxon>
        <taxon>Ecdysozoa</taxon>
        <taxon>Nematoda</taxon>
        <taxon>Chromadorea</taxon>
        <taxon>Rhabditida</taxon>
        <taxon>Rhabditina</taxon>
        <taxon>Rhabditomorpha</taxon>
        <taxon>Strongyloidea</taxon>
        <taxon>Heligmosomidae</taxon>
        <taxon>Heligmosomoides</taxon>
    </lineage>
</organism>
<feature type="domain" description="Mos1 transposase HTH" evidence="1">
    <location>
        <begin position="9"/>
        <end position="54"/>
    </location>
</feature>
<protein>
    <submittedName>
        <fullName evidence="4">HTH_48 domain-containing protein</fullName>
    </submittedName>
</protein>
<dbReference type="GO" id="GO:0042800">
    <property type="term" value="F:histone H3K4 methyltransferase activity"/>
    <property type="evidence" value="ECO:0007669"/>
    <property type="project" value="TreeGrafter"/>
</dbReference>
<dbReference type="GO" id="GO:0003690">
    <property type="term" value="F:double-stranded DNA binding"/>
    <property type="evidence" value="ECO:0007669"/>
    <property type="project" value="TreeGrafter"/>
</dbReference>
<reference evidence="4" key="2">
    <citation type="submission" date="2019-09" db="UniProtKB">
        <authorList>
            <consortium name="WormBaseParasite"/>
        </authorList>
    </citation>
    <scope>IDENTIFICATION</scope>
</reference>
<reference evidence="2 3" key="1">
    <citation type="submission" date="2018-11" db="EMBL/GenBank/DDBJ databases">
        <authorList>
            <consortium name="Pathogen Informatics"/>
        </authorList>
    </citation>
    <scope>NUCLEOTIDE SEQUENCE [LARGE SCALE GENOMIC DNA]</scope>
</reference>
<dbReference type="GO" id="GO:0000729">
    <property type="term" value="P:DNA double-strand break processing"/>
    <property type="evidence" value="ECO:0007669"/>
    <property type="project" value="TreeGrafter"/>
</dbReference>
<evidence type="ECO:0000313" key="2">
    <source>
        <dbReference type="EMBL" id="VDO96034.1"/>
    </source>
</evidence>
<sequence length="151" mass="17223">MPTISSGILRPIVYYDVLQGHSARTAPNICAVFKEEIIHYSTVARWYQRFKAGDISLEDRPRSGRSFVVEEDNLREALKVEPNSTTRELVAALGCTRSTVVRQLEILGYRNVLSSWVPHELRDFDNAESVLLSRCFFAPQKALSEGHCYWC</sequence>
<dbReference type="PANTHER" id="PTHR46060:SF2">
    <property type="entry name" value="HISTONE-LYSINE N-METHYLTRANSFERASE SETMAR"/>
    <property type="match status" value="1"/>
</dbReference>
<dbReference type="OrthoDB" id="5866656at2759"/>
<gene>
    <name evidence="2" type="ORF">HPBE_LOCUS13410</name>
</gene>
<dbReference type="WBParaSite" id="HPBE_0001340901-mRNA-1">
    <property type="protein sequence ID" value="HPBE_0001340901-mRNA-1"/>
    <property type="gene ID" value="HPBE_0001340901"/>
</dbReference>
<dbReference type="GO" id="GO:0044547">
    <property type="term" value="F:DNA topoisomerase binding"/>
    <property type="evidence" value="ECO:0007669"/>
    <property type="project" value="TreeGrafter"/>
</dbReference>
<dbReference type="GO" id="GO:0005634">
    <property type="term" value="C:nucleus"/>
    <property type="evidence" value="ECO:0007669"/>
    <property type="project" value="TreeGrafter"/>
</dbReference>
<dbReference type="GO" id="GO:0031297">
    <property type="term" value="P:replication fork processing"/>
    <property type="evidence" value="ECO:0007669"/>
    <property type="project" value="TreeGrafter"/>
</dbReference>
<dbReference type="GO" id="GO:0044774">
    <property type="term" value="P:mitotic DNA integrity checkpoint signaling"/>
    <property type="evidence" value="ECO:0007669"/>
    <property type="project" value="TreeGrafter"/>
</dbReference>
<dbReference type="InterPro" id="IPR041426">
    <property type="entry name" value="Mos1_HTH"/>
</dbReference>
<proteinExistence type="predicted"/>
<dbReference type="GO" id="GO:0000793">
    <property type="term" value="C:condensed chromosome"/>
    <property type="evidence" value="ECO:0007669"/>
    <property type="project" value="TreeGrafter"/>
</dbReference>
<evidence type="ECO:0000313" key="4">
    <source>
        <dbReference type="WBParaSite" id="HPBE_0001340901-mRNA-1"/>
    </source>
</evidence>
<dbReference type="Pfam" id="PF17906">
    <property type="entry name" value="HTH_48"/>
    <property type="match status" value="1"/>
</dbReference>
<dbReference type="EMBL" id="UZAH01027905">
    <property type="protein sequence ID" value="VDO96034.1"/>
    <property type="molecule type" value="Genomic_DNA"/>
</dbReference>
<dbReference type="GO" id="GO:0006303">
    <property type="term" value="P:double-strand break repair via nonhomologous end joining"/>
    <property type="evidence" value="ECO:0007669"/>
    <property type="project" value="TreeGrafter"/>
</dbReference>
<evidence type="ECO:0000259" key="1">
    <source>
        <dbReference type="Pfam" id="PF17906"/>
    </source>
</evidence>
<dbReference type="PANTHER" id="PTHR46060">
    <property type="entry name" value="MARINER MOS1 TRANSPOSASE-LIKE PROTEIN"/>
    <property type="match status" value="1"/>
</dbReference>
<dbReference type="Proteomes" id="UP000050761">
    <property type="component" value="Unassembled WGS sequence"/>
</dbReference>
<dbReference type="GO" id="GO:0035861">
    <property type="term" value="C:site of double-strand break"/>
    <property type="evidence" value="ECO:0007669"/>
    <property type="project" value="TreeGrafter"/>
</dbReference>
<dbReference type="GO" id="GO:0000014">
    <property type="term" value="F:single-stranded DNA endodeoxyribonuclease activity"/>
    <property type="evidence" value="ECO:0007669"/>
    <property type="project" value="TreeGrafter"/>
</dbReference>
<keyword evidence="3" id="KW-1185">Reference proteome</keyword>
<dbReference type="AlphaFoldDB" id="A0A183FXU9"/>
<dbReference type="GO" id="GO:0015074">
    <property type="term" value="P:DNA integration"/>
    <property type="evidence" value="ECO:0007669"/>
    <property type="project" value="TreeGrafter"/>
</dbReference>
<dbReference type="GO" id="GO:0003697">
    <property type="term" value="F:single-stranded DNA binding"/>
    <property type="evidence" value="ECO:0007669"/>
    <property type="project" value="TreeGrafter"/>
</dbReference>
<accession>A0A183FXU9</accession>